<feature type="region of interest" description="Disordered" evidence="2">
    <location>
        <begin position="69"/>
        <end position="162"/>
    </location>
</feature>
<evidence type="ECO:0000256" key="1">
    <source>
        <dbReference type="SAM" id="Coils"/>
    </source>
</evidence>
<gene>
    <name evidence="3" type="ORF">CTEN210_12185</name>
</gene>
<feature type="compositionally biased region" description="Polar residues" evidence="2">
    <location>
        <begin position="343"/>
        <end position="355"/>
    </location>
</feature>
<organism evidence="3 4">
    <name type="scientific">Chaetoceros tenuissimus</name>
    <dbReference type="NCBI Taxonomy" id="426638"/>
    <lineage>
        <taxon>Eukaryota</taxon>
        <taxon>Sar</taxon>
        <taxon>Stramenopiles</taxon>
        <taxon>Ochrophyta</taxon>
        <taxon>Bacillariophyta</taxon>
        <taxon>Coscinodiscophyceae</taxon>
        <taxon>Chaetocerotophycidae</taxon>
        <taxon>Chaetocerotales</taxon>
        <taxon>Chaetocerotaceae</taxon>
        <taxon>Chaetoceros</taxon>
    </lineage>
</organism>
<feature type="region of interest" description="Disordered" evidence="2">
    <location>
        <begin position="335"/>
        <end position="366"/>
    </location>
</feature>
<evidence type="ECO:0000313" key="3">
    <source>
        <dbReference type="EMBL" id="GFH55709.1"/>
    </source>
</evidence>
<feature type="region of interest" description="Disordered" evidence="2">
    <location>
        <begin position="26"/>
        <end position="49"/>
    </location>
</feature>
<feature type="coiled-coil region" evidence="1">
    <location>
        <begin position="383"/>
        <end position="410"/>
    </location>
</feature>
<feature type="region of interest" description="Disordered" evidence="2">
    <location>
        <begin position="182"/>
        <end position="238"/>
    </location>
</feature>
<dbReference type="AlphaFoldDB" id="A0AAD3D437"/>
<dbReference type="EMBL" id="BLLK01000051">
    <property type="protein sequence ID" value="GFH55709.1"/>
    <property type="molecule type" value="Genomic_DNA"/>
</dbReference>
<protein>
    <submittedName>
        <fullName evidence="3">Uncharacterized protein</fullName>
    </submittedName>
</protein>
<feature type="compositionally biased region" description="Low complexity" evidence="2">
    <location>
        <begin position="218"/>
        <end position="234"/>
    </location>
</feature>
<accession>A0AAD3D437</accession>
<feature type="coiled-coil region" evidence="1">
    <location>
        <begin position="443"/>
        <end position="483"/>
    </location>
</feature>
<evidence type="ECO:0000256" key="2">
    <source>
        <dbReference type="SAM" id="MobiDB-lite"/>
    </source>
</evidence>
<keyword evidence="4" id="KW-1185">Reference proteome</keyword>
<sequence>MPLGLGKGLQNSINSWVNVNSNHVVFPKGGDSSQQSDDVSHDSSSSMKGRMMNRVNHVNRDLIQKHHSNYASNSTMGSTRTGTSTSSISTQLGSIIEKSNQPRKLKRSNSQSDLIKEKLAKREQQQRNMTRRSSALSHRSSMESMGRRGSMESVASNSSAPVNTGQYVNEIAFKRQLAAQQQLQQQGSSQRSLMSKNSLSKKTSPNRSHTSSAPPPSSNQRSNSPRSNSPGLNSFKNMERRSSAPNINMSRMVQNQNISSSASVASVNSSTIMTAATPSLVQNLPAGCEHTDCDHCIHLSQRIFALEEDLEALRGNYLNTEYICKSCTRNKSMSSSASVASGRTANSRSSRHSMGTKTTRKSTTSLSENVVLAEASRRLISLTSRHKRDIERLSKEKERFQKDMHFKLKNFTMMFKDVEKESLEFKDQVEKVNKDVSVVKGERDALSSELEILKARVAMYEKQEAENEEIRRLLRENQNETLDIADRAIHERDVIIEELTARLQEATSLLERKET</sequence>
<name>A0AAD3D437_9STRA</name>
<feature type="compositionally biased region" description="Polar residues" evidence="2">
    <location>
        <begin position="194"/>
        <end position="210"/>
    </location>
</feature>
<evidence type="ECO:0000313" key="4">
    <source>
        <dbReference type="Proteomes" id="UP001054902"/>
    </source>
</evidence>
<reference evidence="3 4" key="1">
    <citation type="journal article" date="2021" name="Sci. Rep.">
        <title>The genome of the diatom Chaetoceros tenuissimus carries an ancient integrated fragment of an extant virus.</title>
        <authorList>
            <person name="Hongo Y."/>
            <person name="Kimura K."/>
            <person name="Takaki Y."/>
            <person name="Yoshida Y."/>
            <person name="Baba S."/>
            <person name="Kobayashi G."/>
            <person name="Nagasaki K."/>
            <person name="Hano T."/>
            <person name="Tomaru Y."/>
        </authorList>
    </citation>
    <scope>NUCLEOTIDE SEQUENCE [LARGE SCALE GENOMIC DNA]</scope>
    <source>
        <strain evidence="3 4">NIES-3715</strain>
    </source>
</reference>
<feature type="compositionally biased region" description="Low complexity" evidence="2">
    <location>
        <begin position="72"/>
        <end position="96"/>
    </location>
</feature>
<feature type="compositionally biased region" description="Low complexity" evidence="2">
    <location>
        <begin position="182"/>
        <end position="193"/>
    </location>
</feature>
<feature type="compositionally biased region" description="Basic and acidic residues" evidence="2">
    <location>
        <begin position="114"/>
        <end position="125"/>
    </location>
</feature>
<feature type="compositionally biased region" description="Polar residues" evidence="2">
    <location>
        <begin position="126"/>
        <end position="138"/>
    </location>
</feature>
<keyword evidence="1" id="KW-0175">Coiled coil</keyword>
<comment type="caution">
    <text evidence="3">The sequence shown here is derived from an EMBL/GenBank/DDBJ whole genome shotgun (WGS) entry which is preliminary data.</text>
</comment>
<proteinExistence type="predicted"/>
<dbReference type="Proteomes" id="UP001054902">
    <property type="component" value="Unassembled WGS sequence"/>
</dbReference>
<feature type="compositionally biased region" description="Low complexity" evidence="2">
    <location>
        <begin position="26"/>
        <end position="46"/>
    </location>
</feature>